<proteinExistence type="predicted"/>
<keyword evidence="2" id="KW-0808">Transferase</keyword>
<comment type="caution">
    <text evidence="2">The sequence shown here is derived from an EMBL/GenBank/DDBJ whole genome shotgun (WGS) entry which is preliminary data.</text>
</comment>
<dbReference type="CDD" id="cd02440">
    <property type="entry name" value="AdoMet_MTases"/>
    <property type="match status" value="1"/>
</dbReference>
<name>A0ABV7EP20_9GAMM</name>
<evidence type="ECO:0000313" key="3">
    <source>
        <dbReference type="Proteomes" id="UP001595462"/>
    </source>
</evidence>
<dbReference type="Proteomes" id="UP001595462">
    <property type="component" value="Unassembled WGS sequence"/>
</dbReference>
<evidence type="ECO:0000259" key="1">
    <source>
        <dbReference type="Pfam" id="PF08242"/>
    </source>
</evidence>
<accession>A0ABV7EP20</accession>
<dbReference type="InterPro" id="IPR013217">
    <property type="entry name" value="Methyltransf_12"/>
</dbReference>
<dbReference type="Pfam" id="PF08242">
    <property type="entry name" value="Methyltransf_12"/>
    <property type="match status" value="1"/>
</dbReference>
<dbReference type="GO" id="GO:0032259">
    <property type="term" value="P:methylation"/>
    <property type="evidence" value="ECO:0007669"/>
    <property type="project" value="UniProtKB-KW"/>
</dbReference>
<keyword evidence="3" id="KW-1185">Reference proteome</keyword>
<gene>
    <name evidence="2" type="ORF">ACFOSU_04930</name>
</gene>
<keyword evidence="2" id="KW-0489">Methyltransferase</keyword>
<evidence type="ECO:0000313" key="2">
    <source>
        <dbReference type="EMBL" id="MFC3103231.1"/>
    </source>
</evidence>
<dbReference type="SUPFAM" id="SSF53335">
    <property type="entry name" value="S-adenosyl-L-methionine-dependent methyltransferases"/>
    <property type="match status" value="1"/>
</dbReference>
<dbReference type="InterPro" id="IPR029063">
    <property type="entry name" value="SAM-dependent_MTases_sf"/>
</dbReference>
<organism evidence="2 3">
    <name type="scientific">Salinisphaera aquimarina</name>
    <dbReference type="NCBI Taxonomy" id="2094031"/>
    <lineage>
        <taxon>Bacteria</taxon>
        <taxon>Pseudomonadati</taxon>
        <taxon>Pseudomonadota</taxon>
        <taxon>Gammaproteobacteria</taxon>
        <taxon>Salinisphaerales</taxon>
        <taxon>Salinisphaeraceae</taxon>
        <taxon>Salinisphaera</taxon>
    </lineage>
</organism>
<protein>
    <submittedName>
        <fullName evidence="2">Methyltransferase</fullName>
    </submittedName>
</protein>
<dbReference type="Gene3D" id="3.40.50.150">
    <property type="entry name" value="Vaccinia Virus protein VP39"/>
    <property type="match status" value="1"/>
</dbReference>
<sequence length="255" mass="29152">MQNTNDEITQLDSLLIRAPTLKKIKDSKDDVDGWKYYKTIVAELSTKHSLLEVGAGRSPLFSSAELNDYEIDYFANDISESELERAGSEFRKECFDVCGEIPENNLNKYDVICANMVQEHVPDGGRFYRNLLRMLKPSGISISFHPVLFAPPFVVNKIWPERLSAIILSSVVDANRQDEGVPKFPAIYSHCYAMKFQEKRLKEIGASDARVFPMYGHNYYRNIPFARSMSRKITKILNSYNMAAFATYSYTIVVK</sequence>
<reference evidence="3" key="1">
    <citation type="journal article" date="2019" name="Int. J. Syst. Evol. Microbiol.">
        <title>The Global Catalogue of Microorganisms (GCM) 10K type strain sequencing project: providing services to taxonomists for standard genome sequencing and annotation.</title>
        <authorList>
            <consortium name="The Broad Institute Genomics Platform"/>
            <consortium name="The Broad Institute Genome Sequencing Center for Infectious Disease"/>
            <person name="Wu L."/>
            <person name="Ma J."/>
        </authorList>
    </citation>
    <scope>NUCLEOTIDE SEQUENCE [LARGE SCALE GENOMIC DNA]</scope>
    <source>
        <strain evidence="3">KCTC 52640</strain>
    </source>
</reference>
<feature type="domain" description="Methyltransferase type 12" evidence="1">
    <location>
        <begin position="51"/>
        <end position="140"/>
    </location>
</feature>
<dbReference type="GO" id="GO:0008168">
    <property type="term" value="F:methyltransferase activity"/>
    <property type="evidence" value="ECO:0007669"/>
    <property type="project" value="UniProtKB-KW"/>
</dbReference>
<dbReference type="RefSeq" id="WP_380687063.1">
    <property type="nucleotide sequence ID" value="NZ_JBHRSS010000003.1"/>
</dbReference>
<dbReference type="EMBL" id="JBHRSS010000003">
    <property type="protein sequence ID" value="MFC3103231.1"/>
    <property type="molecule type" value="Genomic_DNA"/>
</dbReference>